<comment type="caution">
    <text evidence="9">The sequence shown here is derived from an EMBL/GenBank/DDBJ whole genome shotgun (WGS) entry which is preliminary data.</text>
</comment>
<comment type="similarity">
    <text evidence="1 4 7">Belongs to the tRNA pseudouridine synthase TruA family.</text>
</comment>
<dbReference type="InterPro" id="IPR020095">
    <property type="entry name" value="PsdUridine_synth_TruA_C"/>
</dbReference>
<comment type="caution">
    <text evidence="4">Lacks conserved residue(s) required for the propagation of feature annotation.</text>
</comment>
<dbReference type="GO" id="GO:0031119">
    <property type="term" value="P:tRNA pseudouridine synthesis"/>
    <property type="evidence" value="ECO:0007669"/>
    <property type="project" value="UniProtKB-UniRule"/>
</dbReference>
<dbReference type="STRING" id="1121428.DESHY_150073"/>
<dbReference type="GO" id="GO:0003723">
    <property type="term" value="F:RNA binding"/>
    <property type="evidence" value="ECO:0007669"/>
    <property type="project" value="InterPro"/>
</dbReference>
<keyword evidence="10" id="KW-1185">Reference proteome</keyword>
<dbReference type="GO" id="GO:0160147">
    <property type="term" value="F:tRNA pseudouridine(38-40) synthase activity"/>
    <property type="evidence" value="ECO:0007669"/>
    <property type="project" value="UniProtKB-EC"/>
</dbReference>
<keyword evidence="3 4" id="KW-0413">Isomerase</keyword>
<dbReference type="PANTHER" id="PTHR11142:SF0">
    <property type="entry name" value="TRNA PSEUDOURIDINE SYNTHASE-LIKE 1"/>
    <property type="match status" value="1"/>
</dbReference>
<dbReference type="NCBIfam" id="TIGR00071">
    <property type="entry name" value="hisT_truA"/>
    <property type="match status" value="1"/>
</dbReference>
<accession>K8DYI1</accession>
<proteinExistence type="inferred from homology"/>
<dbReference type="EMBL" id="CAOS01000007">
    <property type="protein sequence ID" value="CCO07830.1"/>
    <property type="molecule type" value="Genomic_DNA"/>
</dbReference>
<comment type="subunit">
    <text evidence="4">Homodimer.</text>
</comment>
<dbReference type="FunFam" id="3.30.70.580:FF:000001">
    <property type="entry name" value="tRNA pseudouridine synthase A"/>
    <property type="match status" value="1"/>
</dbReference>
<evidence type="ECO:0000256" key="7">
    <source>
        <dbReference type="RuleBase" id="RU003792"/>
    </source>
</evidence>
<protein>
    <recommendedName>
        <fullName evidence="4">tRNA pseudouridine synthase A</fullName>
        <ecNumber evidence="4">5.4.99.12</ecNumber>
    </recommendedName>
    <alternativeName>
        <fullName evidence="4">tRNA pseudouridine(38-40) synthase</fullName>
    </alternativeName>
    <alternativeName>
        <fullName evidence="4">tRNA pseudouridylate synthase I</fullName>
    </alternativeName>
    <alternativeName>
        <fullName evidence="4">tRNA-uridine isomerase I</fullName>
    </alternativeName>
</protein>
<comment type="catalytic activity">
    <reaction evidence="4 7">
        <text>uridine(38/39/40) in tRNA = pseudouridine(38/39/40) in tRNA</text>
        <dbReference type="Rhea" id="RHEA:22376"/>
        <dbReference type="Rhea" id="RHEA-COMP:10085"/>
        <dbReference type="Rhea" id="RHEA-COMP:10087"/>
        <dbReference type="ChEBI" id="CHEBI:65314"/>
        <dbReference type="ChEBI" id="CHEBI:65315"/>
        <dbReference type="EC" id="5.4.99.12"/>
    </reaction>
</comment>
<feature type="domain" description="Pseudouridine synthase I TruA alpha/beta" evidence="8">
    <location>
        <begin position="11"/>
        <end position="109"/>
    </location>
</feature>
<evidence type="ECO:0000313" key="10">
    <source>
        <dbReference type="Proteomes" id="UP000009315"/>
    </source>
</evidence>
<feature type="binding site" evidence="4 6">
    <location>
        <position position="116"/>
    </location>
    <ligand>
        <name>substrate</name>
    </ligand>
</feature>
<evidence type="ECO:0000256" key="5">
    <source>
        <dbReference type="PIRSR" id="PIRSR001430-1"/>
    </source>
</evidence>
<dbReference type="CDD" id="cd02570">
    <property type="entry name" value="PseudoU_synth_EcTruA"/>
    <property type="match status" value="1"/>
</dbReference>
<dbReference type="HAMAP" id="MF_00171">
    <property type="entry name" value="TruA"/>
    <property type="match status" value="1"/>
</dbReference>
<dbReference type="InterPro" id="IPR020097">
    <property type="entry name" value="PsdUridine_synth_TruA_a/b_dom"/>
</dbReference>
<keyword evidence="2 4" id="KW-0819">tRNA processing</keyword>
<dbReference type="PIRSF" id="PIRSF001430">
    <property type="entry name" value="tRNA_psdUrid_synth"/>
    <property type="match status" value="1"/>
</dbReference>
<dbReference type="Proteomes" id="UP000009315">
    <property type="component" value="Unassembled WGS sequence"/>
</dbReference>
<feature type="active site" description="Nucleophile" evidence="4 5">
    <location>
        <position position="57"/>
    </location>
</feature>
<reference evidence="9 10" key="1">
    <citation type="journal article" date="2013" name="Genome Announc.">
        <title>Genome Sequence of the Sulfate-Reducing Bacterium Desulfotomaculum hydrothermale Lam5(T).</title>
        <authorList>
            <person name="Amin O."/>
            <person name="Fardeau M.L."/>
            <person name="Valette O."/>
            <person name="Hirschler-Rea A."/>
            <person name="Barbe V."/>
            <person name="Medigue C."/>
            <person name="Vacherie B."/>
            <person name="Ollivier B."/>
            <person name="Bertin P.N."/>
            <person name="Dolla A."/>
        </authorList>
    </citation>
    <scope>NUCLEOTIDE SEQUENCE [LARGE SCALE GENOMIC DNA]</scope>
    <source>
        <strain evidence="10">Lam5 / DSM 18033</strain>
    </source>
</reference>
<dbReference type="eggNOG" id="COG0101">
    <property type="taxonomic scope" value="Bacteria"/>
</dbReference>
<feature type="domain" description="Pseudouridine synthase I TruA alpha/beta" evidence="8">
    <location>
        <begin position="150"/>
        <end position="250"/>
    </location>
</feature>
<dbReference type="InterPro" id="IPR001406">
    <property type="entry name" value="PsdUridine_synth_TruA"/>
</dbReference>
<comment type="function">
    <text evidence="4">Formation of pseudouridine at positions 38, 39 and 40 in the anticodon stem and loop of transfer RNAs.</text>
</comment>
<evidence type="ECO:0000256" key="3">
    <source>
        <dbReference type="ARBA" id="ARBA00023235"/>
    </source>
</evidence>
<name>K8DYI1_9FIRM</name>
<gene>
    <name evidence="4 9" type="primary">truA</name>
    <name evidence="9" type="ORF">DESHY_150073</name>
</gene>
<evidence type="ECO:0000256" key="4">
    <source>
        <dbReference type="HAMAP-Rule" id="MF_00171"/>
    </source>
</evidence>
<dbReference type="AlphaFoldDB" id="K8DYI1"/>
<evidence type="ECO:0000259" key="8">
    <source>
        <dbReference type="Pfam" id="PF01416"/>
    </source>
</evidence>
<evidence type="ECO:0000256" key="6">
    <source>
        <dbReference type="PIRSR" id="PIRSR001430-2"/>
    </source>
</evidence>
<sequence length="250" mass="27876">MCGMKNIKLTVAYDGTNYHGFQEQRGTGLATVQEVLESTLSKIAKDTIQVIGAGRTDAGVHAWGQVVNFRSGRWPVPTEKIHLAMNALLPDDIKVLQAEEVPLDFHARFSATAKTYRYSIYNHRVMSPLHRLYCYHEPRLLDVRAMQEGAAYLVGSHDFKSFQAQGTPVKDTVRTIYRAEILSEPPLIHLYLRGNGFLYNMVRIITGTLLDIGMGKIPPSAMAQIIAARDRTLAGTTVPPQGLCLMEVEY</sequence>
<evidence type="ECO:0000256" key="1">
    <source>
        <dbReference type="ARBA" id="ARBA00009375"/>
    </source>
</evidence>
<dbReference type="SUPFAM" id="SSF55120">
    <property type="entry name" value="Pseudouridine synthase"/>
    <property type="match status" value="1"/>
</dbReference>
<evidence type="ECO:0000313" key="9">
    <source>
        <dbReference type="EMBL" id="CCO07830.1"/>
    </source>
</evidence>
<organism evidence="9 10">
    <name type="scientific">Desulforamulus hydrothermalis Lam5 = DSM 18033</name>
    <dbReference type="NCBI Taxonomy" id="1121428"/>
    <lineage>
        <taxon>Bacteria</taxon>
        <taxon>Bacillati</taxon>
        <taxon>Bacillota</taxon>
        <taxon>Clostridia</taxon>
        <taxon>Eubacteriales</taxon>
        <taxon>Peptococcaceae</taxon>
        <taxon>Desulforamulus</taxon>
    </lineage>
</organism>
<dbReference type="Gene3D" id="3.30.70.660">
    <property type="entry name" value="Pseudouridine synthase I, catalytic domain, C-terminal subdomain"/>
    <property type="match status" value="1"/>
</dbReference>
<dbReference type="PANTHER" id="PTHR11142">
    <property type="entry name" value="PSEUDOURIDYLATE SYNTHASE"/>
    <property type="match status" value="1"/>
</dbReference>
<dbReference type="EC" id="5.4.99.12" evidence="4"/>
<dbReference type="Gene3D" id="3.30.70.580">
    <property type="entry name" value="Pseudouridine synthase I, catalytic domain, N-terminal subdomain"/>
    <property type="match status" value="1"/>
</dbReference>
<dbReference type="Pfam" id="PF01416">
    <property type="entry name" value="PseudoU_synth_1"/>
    <property type="match status" value="2"/>
</dbReference>
<dbReference type="InterPro" id="IPR020094">
    <property type="entry name" value="TruA/RsuA/RluB/E/F_N"/>
</dbReference>
<dbReference type="OrthoDB" id="9811823at2"/>
<evidence type="ECO:0000256" key="2">
    <source>
        <dbReference type="ARBA" id="ARBA00022694"/>
    </source>
</evidence>
<dbReference type="InterPro" id="IPR020103">
    <property type="entry name" value="PsdUridine_synth_cat_dom_sf"/>
</dbReference>